<dbReference type="EMBL" id="CP104759">
    <property type="protein sequence ID" value="WBG93148.1"/>
    <property type="molecule type" value="Genomic_DNA"/>
</dbReference>
<feature type="transmembrane region" description="Helical" evidence="1">
    <location>
        <begin position="79"/>
        <end position="99"/>
    </location>
</feature>
<keyword evidence="1" id="KW-0472">Membrane</keyword>
<keyword evidence="3" id="KW-1185">Reference proteome</keyword>
<dbReference type="AlphaFoldDB" id="A0AAJ5QP50"/>
<dbReference type="Proteomes" id="UP001211544">
    <property type="component" value="Plasmid pGABEKP28_1"/>
</dbReference>
<dbReference type="KEGG" id="kpie:N5580_18875"/>
<name>A0AAJ5QP50_9GAMM</name>
<keyword evidence="1" id="KW-0812">Transmembrane</keyword>
<proteinExistence type="predicted"/>
<keyword evidence="2" id="KW-0614">Plasmid</keyword>
<dbReference type="Gene3D" id="1.10.10.1320">
    <property type="entry name" value="Anti-sigma factor, zinc-finger domain"/>
    <property type="match status" value="1"/>
</dbReference>
<dbReference type="InterPro" id="IPR041916">
    <property type="entry name" value="Anti_sigma_zinc_sf"/>
</dbReference>
<evidence type="ECO:0000313" key="3">
    <source>
        <dbReference type="Proteomes" id="UP001211544"/>
    </source>
</evidence>
<protein>
    <submittedName>
        <fullName evidence="2">Anti-sigma factor</fullName>
    </submittedName>
</protein>
<evidence type="ECO:0000313" key="2">
    <source>
        <dbReference type="EMBL" id="WBG93148.1"/>
    </source>
</evidence>
<gene>
    <name evidence="2" type="ORF">N5580_18875</name>
</gene>
<geneLocation type="plasmid" evidence="2 3">
    <name>pGABEKP28_1</name>
</geneLocation>
<reference evidence="2 3" key="1">
    <citation type="journal article" date="2022" name="J Glob Antimicrob Resist">
        <title>First complete genome of a multidrug resistant strain of the novel human pathogen Kalamiella piersonii (GABEKP28) identified in human saliva.</title>
        <authorList>
            <person name="McDonagh F."/>
            <person name="Singh N.K."/>
            <person name="Venkateswaran K."/>
            <person name="Lonappan A.M."/>
            <person name="Hallahan B."/>
            <person name="Tuohy A."/>
            <person name="Burke L."/>
            <person name="Kovarova A."/>
            <person name="Miliotis G."/>
        </authorList>
    </citation>
    <scope>NUCLEOTIDE SEQUENCE [LARGE SCALE GENOMIC DNA]</scope>
    <source>
        <strain evidence="2 3">GABEKP28</strain>
    </source>
</reference>
<keyword evidence="1" id="KW-1133">Transmembrane helix</keyword>
<organism evidence="2 3">
    <name type="scientific">Pantoea piersonii</name>
    <dbReference type="NCBI Taxonomy" id="2364647"/>
    <lineage>
        <taxon>Bacteria</taxon>
        <taxon>Pseudomonadati</taxon>
        <taxon>Pseudomonadota</taxon>
        <taxon>Gammaproteobacteria</taxon>
        <taxon>Enterobacterales</taxon>
        <taxon>Erwiniaceae</taxon>
        <taxon>Pantoea</taxon>
    </lineage>
</organism>
<evidence type="ECO:0000256" key="1">
    <source>
        <dbReference type="SAM" id="Phobius"/>
    </source>
</evidence>
<dbReference type="GeneID" id="78234976"/>
<dbReference type="RefSeq" id="WP_120456563.1">
    <property type="nucleotide sequence ID" value="NZ_CP104759.1"/>
</dbReference>
<accession>A0AAJ5QP50</accession>
<sequence length="245" mass="27998">MIPDEQHLHAWMDGELDEATAQQVEHYLAKNPQVAAQMRELRDDTQRLRQAMNRQPLNMNSIDPHYFRRRVRQQRQRKVALACLFILSLSVGGFTGWQLKDAQLSAPLPMEDAVQAYKLFGDETELPLDVNASQHSELASWVTRYFIRGALPPNLEHYGFKPLGARLMATAQGPAALVMYQDPRGIRVAWYIRPLSQVQISQGERQAEDVMAQYWSDAHYNYALVTPLKAPEANNVRKAVFPKLS</sequence>